<sequence length="399" mass="45720">MSNQFNNQKKCRISGCSCTYEIIPGYKDLGVCKYHSKRCQGQFRLTEEISARVAKTRPKLIKHEKPEQKPKENKYSRNYVKSMKRHKIGEACFLHRKRSESIENGKFTSSSPNLVPIEIVEEFAEKEIGFCDSKMIEYFESQMVVKKNNGDSSPIVNNPTYLNQSPQPENNHTGQSAKINANDTNQQSPKIGRELTESREPEKKKAEIAKDNKENGLNKNELLVIDLKNVKKIILRDDGKLEIEFDNTQNDNCSIIQVITDEQIKDNQELQKIKNYCQKNGKNSLNQQELNNILNSSSTYNLTNKPVNNNYMLAIGLSIAVALVENKLPDPVSEEAVKNFFAKMKEEKVKRINENYEKVDFNIGDLVKITEGTFINREGRITYLDKKKQKVKIIIESSG</sequence>
<evidence type="ECO:0000313" key="2">
    <source>
        <dbReference type="Proteomes" id="UP000789366"/>
    </source>
</evidence>
<dbReference type="EMBL" id="CAJVPW010000442">
    <property type="protein sequence ID" value="CAG8454080.1"/>
    <property type="molecule type" value="Genomic_DNA"/>
</dbReference>
<protein>
    <submittedName>
        <fullName evidence="1">17319_t:CDS:1</fullName>
    </submittedName>
</protein>
<accession>A0ACA9K5Q0</accession>
<proteinExistence type="predicted"/>
<dbReference type="Proteomes" id="UP000789366">
    <property type="component" value="Unassembled WGS sequence"/>
</dbReference>
<comment type="caution">
    <text evidence="1">The sequence shown here is derived from an EMBL/GenBank/DDBJ whole genome shotgun (WGS) entry which is preliminary data.</text>
</comment>
<gene>
    <name evidence="1" type="ORF">SPELUC_LOCUS950</name>
</gene>
<evidence type="ECO:0000313" key="1">
    <source>
        <dbReference type="EMBL" id="CAG8454080.1"/>
    </source>
</evidence>
<name>A0ACA9K5Q0_9GLOM</name>
<keyword evidence="2" id="KW-1185">Reference proteome</keyword>
<reference evidence="1" key="1">
    <citation type="submission" date="2021-06" db="EMBL/GenBank/DDBJ databases">
        <authorList>
            <person name="Kallberg Y."/>
            <person name="Tangrot J."/>
            <person name="Rosling A."/>
        </authorList>
    </citation>
    <scope>NUCLEOTIDE SEQUENCE</scope>
    <source>
        <strain evidence="1">28 12/20/2015</strain>
    </source>
</reference>
<organism evidence="1 2">
    <name type="scientific">Cetraspora pellucida</name>
    <dbReference type="NCBI Taxonomy" id="1433469"/>
    <lineage>
        <taxon>Eukaryota</taxon>
        <taxon>Fungi</taxon>
        <taxon>Fungi incertae sedis</taxon>
        <taxon>Mucoromycota</taxon>
        <taxon>Glomeromycotina</taxon>
        <taxon>Glomeromycetes</taxon>
        <taxon>Diversisporales</taxon>
        <taxon>Gigasporaceae</taxon>
        <taxon>Cetraspora</taxon>
    </lineage>
</organism>